<dbReference type="EMBL" id="CAMPGE010025670">
    <property type="protein sequence ID" value="CAI2383407.1"/>
    <property type="molecule type" value="Genomic_DNA"/>
</dbReference>
<keyword evidence="1" id="KW-0812">Transmembrane</keyword>
<keyword evidence="1" id="KW-1133">Transmembrane helix</keyword>
<reference evidence="2" key="1">
    <citation type="submission" date="2023-07" db="EMBL/GenBank/DDBJ databases">
        <authorList>
            <consortium name="AG Swart"/>
            <person name="Singh M."/>
            <person name="Singh A."/>
            <person name="Seah K."/>
            <person name="Emmerich C."/>
        </authorList>
    </citation>
    <scope>NUCLEOTIDE SEQUENCE</scope>
    <source>
        <strain evidence="2">DP1</strain>
    </source>
</reference>
<dbReference type="AlphaFoldDB" id="A0AAD2D7A8"/>
<organism evidence="2 3">
    <name type="scientific">Euplotes crassus</name>
    <dbReference type="NCBI Taxonomy" id="5936"/>
    <lineage>
        <taxon>Eukaryota</taxon>
        <taxon>Sar</taxon>
        <taxon>Alveolata</taxon>
        <taxon>Ciliophora</taxon>
        <taxon>Intramacronucleata</taxon>
        <taxon>Spirotrichea</taxon>
        <taxon>Hypotrichia</taxon>
        <taxon>Euplotida</taxon>
        <taxon>Euplotidae</taxon>
        <taxon>Moneuplotes</taxon>
    </lineage>
</organism>
<gene>
    <name evidence="2" type="ORF">ECRASSUSDP1_LOCUS24906</name>
</gene>
<keyword evidence="3" id="KW-1185">Reference proteome</keyword>
<proteinExistence type="predicted"/>
<protein>
    <submittedName>
        <fullName evidence="2">Uncharacterized protein</fullName>
    </submittedName>
</protein>
<comment type="caution">
    <text evidence="2">The sequence shown here is derived from an EMBL/GenBank/DDBJ whole genome shotgun (WGS) entry which is preliminary data.</text>
</comment>
<name>A0AAD2D7A8_EUPCR</name>
<sequence>MVHQNSLMYNVYAIPFFPMKIYWFVKKSIKLFLVLDFPQPPKGHKHERIHRHMLWPNKIDPMPEAVREMMEAKQNSDIE</sequence>
<dbReference type="Proteomes" id="UP001295684">
    <property type="component" value="Unassembled WGS sequence"/>
</dbReference>
<keyword evidence="1" id="KW-0472">Membrane</keyword>
<accession>A0AAD2D7A8</accession>
<evidence type="ECO:0000256" key="1">
    <source>
        <dbReference type="SAM" id="Phobius"/>
    </source>
</evidence>
<feature type="transmembrane region" description="Helical" evidence="1">
    <location>
        <begin position="6"/>
        <end position="25"/>
    </location>
</feature>
<evidence type="ECO:0000313" key="2">
    <source>
        <dbReference type="EMBL" id="CAI2383407.1"/>
    </source>
</evidence>
<evidence type="ECO:0000313" key="3">
    <source>
        <dbReference type="Proteomes" id="UP001295684"/>
    </source>
</evidence>